<dbReference type="CDD" id="cd00568">
    <property type="entry name" value="TPP_enzymes"/>
    <property type="match status" value="1"/>
</dbReference>
<reference evidence="8" key="1">
    <citation type="submission" date="2017-10" db="EMBL/GenBank/DDBJ databases">
        <authorList>
            <person name="Kravchenko I.K."/>
            <person name="Grouzdev D.S."/>
        </authorList>
    </citation>
    <scope>NUCLEOTIDE SEQUENCE [LARGE SCALE GENOMIC DNA]</scope>
    <source>
        <strain evidence="8">B2</strain>
    </source>
</reference>
<feature type="domain" description="Thiamine pyrophosphate enzyme central" evidence="4">
    <location>
        <begin position="192"/>
        <end position="325"/>
    </location>
</feature>
<dbReference type="PANTHER" id="PTHR18968:SF120">
    <property type="entry name" value="ACETOLACTATE SYNTHASE LARGE SUBUNIT"/>
    <property type="match status" value="1"/>
</dbReference>
<dbReference type="GO" id="GO:0009099">
    <property type="term" value="P:L-valine biosynthetic process"/>
    <property type="evidence" value="ECO:0007669"/>
    <property type="project" value="TreeGrafter"/>
</dbReference>
<dbReference type="InterPro" id="IPR029035">
    <property type="entry name" value="DHS-like_NAD/FAD-binding_dom"/>
</dbReference>
<evidence type="ECO:0000259" key="6">
    <source>
        <dbReference type="Pfam" id="PF02776"/>
    </source>
</evidence>
<dbReference type="GO" id="GO:0003984">
    <property type="term" value="F:acetolactate synthase activity"/>
    <property type="evidence" value="ECO:0007669"/>
    <property type="project" value="TreeGrafter"/>
</dbReference>
<gene>
    <name evidence="7" type="ORF">CRT60_18340</name>
</gene>
<comment type="similarity">
    <text evidence="1 3">Belongs to the TPP enzyme family.</text>
</comment>
<dbReference type="NCBIfam" id="NF006052">
    <property type="entry name" value="PRK08199.1"/>
    <property type="match status" value="1"/>
</dbReference>
<dbReference type="InterPro" id="IPR011766">
    <property type="entry name" value="TPP_enzyme_TPP-bd"/>
</dbReference>
<accession>A0A2B8B980</accession>
<dbReference type="GO" id="GO:0005948">
    <property type="term" value="C:acetolactate synthase complex"/>
    <property type="evidence" value="ECO:0007669"/>
    <property type="project" value="TreeGrafter"/>
</dbReference>
<evidence type="ECO:0000259" key="4">
    <source>
        <dbReference type="Pfam" id="PF00205"/>
    </source>
</evidence>
<evidence type="ECO:0000256" key="3">
    <source>
        <dbReference type="RuleBase" id="RU362132"/>
    </source>
</evidence>
<dbReference type="Gene3D" id="3.40.50.1220">
    <property type="entry name" value="TPP-binding domain"/>
    <property type="match status" value="1"/>
</dbReference>
<organism evidence="7 8">
    <name type="scientific">Azospirillum palustre</name>
    <dbReference type="NCBI Taxonomy" id="2044885"/>
    <lineage>
        <taxon>Bacteria</taxon>
        <taxon>Pseudomonadati</taxon>
        <taxon>Pseudomonadota</taxon>
        <taxon>Alphaproteobacteria</taxon>
        <taxon>Rhodospirillales</taxon>
        <taxon>Azospirillaceae</taxon>
        <taxon>Azospirillum</taxon>
    </lineage>
</organism>
<feature type="domain" description="Thiamine pyrophosphate enzyme N-terminal TPP-binding" evidence="6">
    <location>
        <begin position="3"/>
        <end position="115"/>
    </location>
</feature>
<keyword evidence="2 3" id="KW-0786">Thiamine pyrophosphate</keyword>
<dbReference type="AlphaFoldDB" id="A0A2B8B980"/>
<protein>
    <submittedName>
        <fullName evidence="7">Thiamine pyrophosphate-binding protein</fullName>
    </submittedName>
</protein>
<dbReference type="GO" id="GO:0009097">
    <property type="term" value="P:isoleucine biosynthetic process"/>
    <property type="evidence" value="ECO:0007669"/>
    <property type="project" value="TreeGrafter"/>
</dbReference>
<comment type="caution">
    <text evidence="7">The sequence shown here is derived from an EMBL/GenBank/DDBJ whole genome shotgun (WGS) entry which is preliminary data.</text>
</comment>
<evidence type="ECO:0000313" key="8">
    <source>
        <dbReference type="Proteomes" id="UP000225379"/>
    </source>
</evidence>
<dbReference type="FunFam" id="3.40.50.970:FF:000007">
    <property type="entry name" value="Acetolactate synthase"/>
    <property type="match status" value="1"/>
</dbReference>
<evidence type="ECO:0000313" key="7">
    <source>
        <dbReference type="EMBL" id="PGH55286.1"/>
    </source>
</evidence>
<name>A0A2B8B980_9PROT</name>
<dbReference type="EMBL" id="PDKW01000042">
    <property type="protein sequence ID" value="PGH55286.1"/>
    <property type="molecule type" value="Genomic_DNA"/>
</dbReference>
<dbReference type="PANTHER" id="PTHR18968">
    <property type="entry name" value="THIAMINE PYROPHOSPHATE ENZYMES"/>
    <property type="match status" value="1"/>
</dbReference>
<dbReference type="CDD" id="cd07035">
    <property type="entry name" value="TPP_PYR_POX_like"/>
    <property type="match status" value="1"/>
</dbReference>
<evidence type="ECO:0000259" key="5">
    <source>
        <dbReference type="Pfam" id="PF02775"/>
    </source>
</evidence>
<proteinExistence type="inferred from homology"/>
<dbReference type="Pfam" id="PF02776">
    <property type="entry name" value="TPP_enzyme_N"/>
    <property type="match status" value="1"/>
</dbReference>
<dbReference type="InterPro" id="IPR012001">
    <property type="entry name" value="Thiamin_PyroP_enz_TPP-bd_dom"/>
</dbReference>
<dbReference type="OrthoDB" id="4494979at2"/>
<dbReference type="GO" id="GO:0030976">
    <property type="term" value="F:thiamine pyrophosphate binding"/>
    <property type="evidence" value="ECO:0007669"/>
    <property type="project" value="InterPro"/>
</dbReference>
<dbReference type="RefSeq" id="WP_098738003.1">
    <property type="nucleotide sequence ID" value="NZ_PDKW01000042.1"/>
</dbReference>
<dbReference type="Proteomes" id="UP000225379">
    <property type="component" value="Unassembled WGS sequence"/>
</dbReference>
<dbReference type="Pfam" id="PF00205">
    <property type="entry name" value="TPP_enzyme_M"/>
    <property type="match status" value="1"/>
</dbReference>
<dbReference type="InterPro" id="IPR029061">
    <property type="entry name" value="THDP-binding"/>
</dbReference>
<dbReference type="SUPFAM" id="SSF52467">
    <property type="entry name" value="DHS-like NAD/FAD-binding domain"/>
    <property type="match status" value="1"/>
</dbReference>
<dbReference type="InterPro" id="IPR045229">
    <property type="entry name" value="TPP_enz"/>
</dbReference>
<feature type="domain" description="Thiamine pyrophosphate enzyme TPP-binding" evidence="5">
    <location>
        <begin position="383"/>
        <end position="529"/>
    </location>
</feature>
<dbReference type="InterPro" id="IPR012000">
    <property type="entry name" value="Thiamin_PyroP_enz_cen_dom"/>
</dbReference>
<dbReference type="Pfam" id="PF02775">
    <property type="entry name" value="TPP_enzyme_C"/>
    <property type="match status" value="1"/>
</dbReference>
<keyword evidence="8" id="KW-1185">Reference proteome</keyword>
<dbReference type="Gene3D" id="3.40.50.970">
    <property type="match status" value="2"/>
</dbReference>
<dbReference type="SUPFAM" id="SSF52518">
    <property type="entry name" value="Thiamin diphosphate-binding fold (THDP-binding)"/>
    <property type="match status" value="2"/>
</dbReference>
<evidence type="ECO:0000256" key="1">
    <source>
        <dbReference type="ARBA" id="ARBA00007812"/>
    </source>
</evidence>
<dbReference type="GO" id="GO:0000287">
    <property type="term" value="F:magnesium ion binding"/>
    <property type="evidence" value="ECO:0007669"/>
    <property type="project" value="InterPro"/>
</dbReference>
<evidence type="ECO:0000256" key="2">
    <source>
        <dbReference type="ARBA" id="ARBA00023052"/>
    </source>
</evidence>
<sequence>MKTGGQLIVEALEAQGVRRVFGVPGESYLAVLDALHDSPIEMVVARHEGGAAMMAEAQAKLTGRPGVCLVTRGPGATNAASGIHVAQQDETPLVVLVGQIERGMRGRDAFQEVDYGKLFGGMCKWVAEIDSADRVPEMISRAFHTAMAGRPGPVVLALPEDTLTETADVPVAPRAETVDGAPTPAQVASFGALLAKAERPLLVVGGSRWTEESVAELQRFAERLALPVAVTFRRQMLFDHCHPLYAGDIGLGINPKLSALVKDSDLLILLGDRFSEVPSQSYDLLGIPNPGKAVVHIHPGAEEIGRVYRPTLGMVATPAAFLEAMAGLSVTAKPGWAARAEAAHAAYDAWSTPPDAIPGDVQMGRIMAWLDERLEHDAIFTNGAGNYATWIHRFHRFRRFGTQAAPVCGSMGYGLPAAIAAKLQHRTRDVLCFAGDGCFQMTGIEFGTAVQEGAAVIVLVVDNGMYGTIRMHQEREYPGRVSGTRLQNPDFAAFARAYGGHGETVETTEQFAPAFERARASGLPAIIHVKLDPEALTPSRTLSEIRAAGKGK</sequence>
<dbReference type="GO" id="GO:0050660">
    <property type="term" value="F:flavin adenine dinucleotide binding"/>
    <property type="evidence" value="ECO:0007669"/>
    <property type="project" value="TreeGrafter"/>
</dbReference>